<proteinExistence type="predicted"/>
<dbReference type="AlphaFoldDB" id="A0A392N502"/>
<evidence type="ECO:0000313" key="1">
    <source>
        <dbReference type="EMBL" id="MCH94245.1"/>
    </source>
</evidence>
<keyword evidence="2" id="KW-1185">Reference proteome</keyword>
<reference evidence="1 2" key="1">
    <citation type="journal article" date="2018" name="Front. Plant Sci.">
        <title>Red Clover (Trifolium pratense) and Zigzag Clover (T. medium) - A Picture of Genomic Similarities and Differences.</title>
        <authorList>
            <person name="Dluhosova J."/>
            <person name="Istvanek J."/>
            <person name="Nedelnik J."/>
            <person name="Repkova J."/>
        </authorList>
    </citation>
    <scope>NUCLEOTIDE SEQUENCE [LARGE SCALE GENOMIC DNA]</scope>
    <source>
        <strain evidence="2">cv. 10/8</strain>
        <tissue evidence="1">Leaf</tissue>
    </source>
</reference>
<dbReference type="Proteomes" id="UP000265520">
    <property type="component" value="Unassembled WGS sequence"/>
</dbReference>
<evidence type="ECO:0000313" key="2">
    <source>
        <dbReference type="Proteomes" id="UP000265520"/>
    </source>
</evidence>
<comment type="caution">
    <text evidence="1">The sequence shown here is derived from an EMBL/GenBank/DDBJ whole genome shotgun (WGS) entry which is preliminary data.</text>
</comment>
<name>A0A392N502_9FABA</name>
<accession>A0A392N502</accession>
<protein>
    <submittedName>
        <fullName evidence="1">Calcium-dependent lipid-binding-like protein</fullName>
    </submittedName>
</protein>
<sequence length="34" mass="3562">MAGRQVLDVPPMNVGGSPFCIAVSTRGMDIQKVS</sequence>
<organism evidence="1 2">
    <name type="scientific">Trifolium medium</name>
    <dbReference type="NCBI Taxonomy" id="97028"/>
    <lineage>
        <taxon>Eukaryota</taxon>
        <taxon>Viridiplantae</taxon>
        <taxon>Streptophyta</taxon>
        <taxon>Embryophyta</taxon>
        <taxon>Tracheophyta</taxon>
        <taxon>Spermatophyta</taxon>
        <taxon>Magnoliopsida</taxon>
        <taxon>eudicotyledons</taxon>
        <taxon>Gunneridae</taxon>
        <taxon>Pentapetalae</taxon>
        <taxon>rosids</taxon>
        <taxon>fabids</taxon>
        <taxon>Fabales</taxon>
        <taxon>Fabaceae</taxon>
        <taxon>Papilionoideae</taxon>
        <taxon>50 kb inversion clade</taxon>
        <taxon>NPAAA clade</taxon>
        <taxon>Hologalegina</taxon>
        <taxon>IRL clade</taxon>
        <taxon>Trifolieae</taxon>
        <taxon>Trifolium</taxon>
    </lineage>
</organism>
<dbReference type="EMBL" id="LXQA010026863">
    <property type="protein sequence ID" value="MCH94245.1"/>
    <property type="molecule type" value="Genomic_DNA"/>
</dbReference>